<evidence type="ECO:0000259" key="1">
    <source>
        <dbReference type="PROSITE" id="PS50943"/>
    </source>
</evidence>
<keyword evidence="5" id="KW-1185">Reference proteome</keyword>
<sequence>MTEASDDVLVGSNVQKFRTARGMSQADLAEAISRSGEQFHQQTILKIEKGTRPLKYLEAHRICAALRVGLADLLEKEARASADAGILEHTTKLSDLSVDIDELSVRLADQLVALADAVAIAGKDASPYLVTNDGAGPGLGFLRTNWGDELNERLFDALSRHDRVAELPADWGNTSAEVLERIAGQDWDSNGQDDDRPS</sequence>
<comment type="caution">
    <text evidence="2">The sequence shown here is derived from an EMBL/GenBank/DDBJ whole genome shotgun (WGS) entry which is preliminary data.</text>
</comment>
<dbReference type="Gene3D" id="1.10.260.40">
    <property type="entry name" value="lambda repressor-like DNA-binding domains"/>
    <property type="match status" value="1"/>
</dbReference>
<dbReference type="InterPro" id="IPR001387">
    <property type="entry name" value="Cro/C1-type_HTH"/>
</dbReference>
<reference evidence="4 5" key="1">
    <citation type="submission" date="2024-10" db="EMBL/GenBank/DDBJ databases">
        <authorList>
            <person name="Riesco R."/>
        </authorList>
    </citation>
    <scope>NUCLEOTIDE SEQUENCE [LARGE SCALE GENOMIC DNA]</scope>
    <source>
        <strain evidence="3 4">NCIMB 15448</strain>
        <strain evidence="2 5">NCIMB 15450</strain>
    </source>
</reference>
<evidence type="ECO:0000313" key="5">
    <source>
        <dbReference type="Proteomes" id="UP001609219"/>
    </source>
</evidence>
<evidence type="ECO:0000313" key="4">
    <source>
        <dbReference type="Proteomes" id="UP001609176"/>
    </source>
</evidence>
<dbReference type="EMBL" id="JBIMSP010000039">
    <property type="protein sequence ID" value="MFH5244277.1"/>
    <property type="molecule type" value="Genomic_DNA"/>
</dbReference>
<protein>
    <submittedName>
        <fullName evidence="2">Helix-turn-helix transcriptional regulator</fullName>
    </submittedName>
</protein>
<dbReference type="SMART" id="SM00530">
    <property type="entry name" value="HTH_XRE"/>
    <property type="match status" value="1"/>
</dbReference>
<dbReference type="Pfam" id="PF01381">
    <property type="entry name" value="HTH_3"/>
    <property type="match status" value="1"/>
</dbReference>
<dbReference type="CDD" id="cd00093">
    <property type="entry name" value="HTH_XRE"/>
    <property type="match status" value="1"/>
</dbReference>
<dbReference type="RefSeq" id="WP_395125594.1">
    <property type="nucleotide sequence ID" value="NZ_JBIMSN010000096.1"/>
</dbReference>
<accession>A0ABW7K7G2</accession>
<dbReference type="PROSITE" id="PS50943">
    <property type="entry name" value="HTH_CROC1"/>
    <property type="match status" value="1"/>
</dbReference>
<dbReference type="Proteomes" id="UP001609219">
    <property type="component" value="Unassembled WGS sequence"/>
</dbReference>
<evidence type="ECO:0000313" key="3">
    <source>
        <dbReference type="EMBL" id="MFH5244277.1"/>
    </source>
</evidence>
<dbReference type="InterPro" id="IPR010982">
    <property type="entry name" value="Lambda_DNA-bd_dom_sf"/>
</dbReference>
<dbReference type="EMBL" id="JBIMSN010000096">
    <property type="protein sequence ID" value="MFH5231006.1"/>
    <property type="molecule type" value="Genomic_DNA"/>
</dbReference>
<evidence type="ECO:0000313" key="2">
    <source>
        <dbReference type="EMBL" id="MFH5231006.1"/>
    </source>
</evidence>
<dbReference type="SUPFAM" id="SSF47413">
    <property type="entry name" value="lambda repressor-like DNA-binding domains"/>
    <property type="match status" value="1"/>
</dbReference>
<gene>
    <name evidence="3" type="ORF">ACHIPV_20720</name>
    <name evidence="2" type="ORF">ACHIRB_20920</name>
</gene>
<name>A0ABW7K7G2_9NOCA</name>
<feature type="domain" description="HTH cro/C1-type" evidence="1">
    <location>
        <begin position="14"/>
        <end position="73"/>
    </location>
</feature>
<organism evidence="2 5">
    <name type="scientific">Antrihabitans spumae</name>
    <dbReference type="NCBI Taxonomy" id="3373370"/>
    <lineage>
        <taxon>Bacteria</taxon>
        <taxon>Bacillati</taxon>
        <taxon>Actinomycetota</taxon>
        <taxon>Actinomycetes</taxon>
        <taxon>Mycobacteriales</taxon>
        <taxon>Nocardiaceae</taxon>
        <taxon>Antrihabitans</taxon>
    </lineage>
</organism>
<proteinExistence type="predicted"/>
<dbReference type="Proteomes" id="UP001609176">
    <property type="component" value="Unassembled WGS sequence"/>
</dbReference>